<evidence type="ECO:0000256" key="5">
    <source>
        <dbReference type="ARBA" id="ARBA00023136"/>
    </source>
</evidence>
<dbReference type="InterPro" id="IPR037185">
    <property type="entry name" value="EmrE-like"/>
</dbReference>
<keyword evidence="4 6" id="KW-1133">Transmembrane helix</keyword>
<dbReference type="InterPro" id="IPR050638">
    <property type="entry name" value="AA-Vitamin_Transporters"/>
</dbReference>
<feature type="transmembrane region" description="Helical" evidence="6">
    <location>
        <begin position="259"/>
        <end position="280"/>
    </location>
</feature>
<dbReference type="InterPro" id="IPR000620">
    <property type="entry name" value="EamA_dom"/>
</dbReference>
<feature type="transmembrane region" description="Helical" evidence="6">
    <location>
        <begin position="201"/>
        <end position="219"/>
    </location>
</feature>
<sequence>MTSPVSVPPVARPPLSRTTLLGIGGVLICAAIWGTTWYAITLQLGTVPPLASIVWRFGLASALLFLGCLIARQKLRLTRAQHLAALGQGAFAFSISYSFTYASEAHVASAIVAVTFASLTFINLVLFRLAAGQKAAAASWGGAILGVVGVVVLSGGEVLSAGFDREAALGVGLALIAVTASAFGNFFAWKGQNHGSAAIPSTAWAMAYGTGLLALYGLATGVEFTIDPSFTYVGSLLYLSVFGSVIAFGLYFTIARMIGYAMASYVSALTPPVAMLVSVLFEGAHFGWSALAGLLLVLSGQALMIRAPKVSS</sequence>
<evidence type="ECO:0000256" key="1">
    <source>
        <dbReference type="ARBA" id="ARBA00004141"/>
    </source>
</evidence>
<feature type="transmembrane region" description="Helical" evidence="6">
    <location>
        <begin position="231"/>
        <end position="252"/>
    </location>
</feature>
<dbReference type="PANTHER" id="PTHR32322">
    <property type="entry name" value="INNER MEMBRANE TRANSPORTER"/>
    <property type="match status" value="1"/>
</dbReference>
<gene>
    <name evidence="8" type="ORF">GCM10007859_00530</name>
</gene>
<feature type="transmembrane region" description="Helical" evidence="6">
    <location>
        <begin position="108"/>
        <end position="130"/>
    </location>
</feature>
<evidence type="ECO:0000313" key="9">
    <source>
        <dbReference type="Proteomes" id="UP001156921"/>
    </source>
</evidence>
<feature type="transmembrane region" description="Helical" evidence="6">
    <location>
        <begin position="137"/>
        <end position="155"/>
    </location>
</feature>
<feature type="transmembrane region" description="Helical" evidence="6">
    <location>
        <begin position="20"/>
        <end position="40"/>
    </location>
</feature>
<comment type="similarity">
    <text evidence="2">Belongs to the EamA transporter family.</text>
</comment>
<dbReference type="Pfam" id="PF00892">
    <property type="entry name" value="EamA"/>
    <property type="match status" value="2"/>
</dbReference>
<keyword evidence="3 6" id="KW-0812">Transmembrane</keyword>
<protein>
    <submittedName>
        <fullName evidence="8">Membrane protein</fullName>
    </submittedName>
</protein>
<accession>A0ABQ6BG66</accession>
<dbReference type="RefSeq" id="WP_284219894.1">
    <property type="nucleotide sequence ID" value="NZ_BSOY01000001.1"/>
</dbReference>
<evidence type="ECO:0000256" key="2">
    <source>
        <dbReference type="ARBA" id="ARBA00007362"/>
    </source>
</evidence>
<dbReference type="EMBL" id="BSOY01000001">
    <property type="protein sequence ID" value="GLS00050.1"/>
    <property type="molecule type" value="Genomic_DNA"/>
</dbReference>
<keyword evidence="5 6" id="KW-0472">Membrane</keyword>
<dbReference type="SUPFAM" id="SSF103481">
    <property type="entry name" value="Multidrug resistance efflux transporter EmrE"/>
    <property type="match status" value="2"/>
</dbReference>
<name>A0ABQ6BG66_9CAUL</name>
<feature type="transmembrane region" description="Helical" evidence="6">
    <location>
        <begin position="83"/>
        <end position="102"/>
    </location>
</feature>
<keyword evidence="9" id="KW-1185">Reference proteome</keyword>
<evidence type="ECO:0000256" key="4">
    <source>
        <dbReference type="ARBA" id="ARBA00022989"/>
    </source>
</evidence>
<reference evidence="9" key="1">
    <citation type="journal article" date="2019" name="Int. J. Syst. Evol. Microbiol.">
        <title>The Global Catalogue of Microorganisms (GCM) 10K type strain sequencing project: providing services to taxonomists for standard genome sequencing and annotation.</title>
        <authorList>
            <consortium name="The Broad Institute Genomics Platform"/>
            <consortium name="The Broad Institute Genome Sequencing Center for Infectious Disease"/>
            <person name="Wu L."/>
            <person name="Ma J."/>
        </authorList>
    </citation>
    <scope>NUCLEOTIDE SEQUENCE [LARGE SCALE GENOMIC DNA]</scope>
    <source>
        <strain evidence="9">NBRC 110107</strain>
    </source>
</reference>
<feature type="domain" description="EamA" evidence="7">
    <location>
        <begin position="169"/>
        <end position="305"/>
    </location>
</feature>
<dbReference type="Proteomes" id="UP001156921">
    <property type="component" value="Unassembled WGS sequence"/>
</dbReference>
<feature type="domain" description="EamA" evidence="7">
    <location>
        <begin position="21"/>
        <end position="154"/>
    </location>
</feature>
<dbReference type="PANTHER" id="PTHR32322:SF2">
    <property type="entry name" value="EAMA DOMAIN-CONTAINING PROTEIN"/>
    <property type="match status" value="1"/>
</dbReference>
<feature type="transmembrane region" description="Helical" evidence="6">
    <location>
        <begin position="286"/>
        <end position="305"/>
    </location>
</feature>
<evidence type="ECO:0000259" key="7">
    <source>
        <dbReference type="Pfam" id="PF00892"/>
    </source>
</evidence>
<organism evidence="8 9">
    <name type="scientific">Brevundimonas denitrificans</name>
    <dbReference type="NCBI Taxonomy" id="1443434"/>
    <lineage>
        <taxon>Bacteria</taxon>
        <taxon>Pseudomonadati</taxon>
        <taxon>Pseudomonadota</taxon>
        <taxon>Alphaproteobacteria</taxon>
        <taxon>Caulobacterales</taxon>
        <taxon>Caulobacteraceae</taxon>
        <taxon>Brevundimonas</taxon>
    </lineage>
</organism>
<comment type="caution">
    <text evidence="8">The sequence shown here is derived from an EMBL/GenBank/DDBJ whole genome shotgun (WGS) entry which is preliminary data.</text>
</comment>
<feature type="transmembrane region" description="Helical" evidence="6">
    <location>
        <begin position="52"/>
        <end position="71"/>
    </location>
</feature>
<evidence type="ECO:0000256" key="3">
    <source>
        <dbReference type="ARBA" id="ARBA00022692"/>
    </source>
</evidence>
<proteinExistence type="inferred from homology"/>
<feature type="transmembrane region" description="Helical" evidence="6">
    <location>
        <begin position="167"/>
        <end position="189"/>
    </location>
</feature>
<comment type="subcellular location">
    <subcellularLocation>
        <location evidence="1">Membrane</location>
        <topology evidence="1">Multi-pass membrane protein</topology>
    </subcellularLocation>
</comment>
<evidence type="ECO:0000256" key="6">
    <source>
        <dbReference type="SAM" id="Phobius"/>
    </source>
</evidence>
<evidence type="ECO:0000313" key="8">
    <source>
        <dbReference type="EMBL" id="GLS00050.1"/>
    </source>
</evidence>